<keyword evidence="6" id="KW-1185">Reference proteome</keyword>
<dbReference type="InterPro" id="IPR028082">
    <property type="entry name" value="Peripla_BP_I"/>
</dbReference>
<dbReference type="InterPro" id="IPR028081">
    <property type="entry name" value="Leu-bd"/>
</dbReference>
<organism evidence="5 6">
    <name type="scientific">Desulfonema magnum</name>
    <dbReference type="NCBI Taxonomy" id="45655"/>
    <lineage>
        <taxon>Bacteria</taxon>
        <taxon>Pseudomonadati</taxon>
        <taxon>Thermodesulfobacteriota</taxon>
        <taxon>Desulfobacteria</taxon>
        <taxon>Desulfobacterales</taxon>
        <taxon>Desulfococcaceae</taxon>
        <taxon>Desulfonema</taxon>
    </lineage>
</organism>
<dbReference type="SUPFAM" id="SSF53822">
    <property type="entry name" value="Periplasmic binding protein-like I"/>
    <property type="match status" value="1"/>
</dbReference>
<dbReference type="KEGG" id="dmm:dnm_043340"/>
<protein>
    <submittedName>
        <fullName evidence="5">Leucine-binding domain-containing protein</fullName>
    </submittedName>
</protein>
<reference evidence="5" key="1">
    <citation type="journal article" date="2021" name="Microb. Physiol.">
        <title>Proteogenomic Insights into the Physiology of Marine, Sulfate-Reducing, Filamentous Desulfonema limicola and Desulfonema magnum.</title>
        <authorList>
            <person name="Schnaars V."/>
            <person name="Wohlbrand L."/>
            <person name="Scheve S."/>
            <person name="Hinrichs C."/>
            <person name="Reinhardt R."/>
            <person name="Rabus R."/>
        </authorList>
    </citation>
    <scope>NUCLEOTIDE SEQUENCE</scope>
    <source>
        <strain evidence="5">4be13</strain>
    </source>
</reference>
<evidence type="ECO:0000313" key="6">
    <source>
        <dbReference type="Proteomes" id="UP000663722"/>
    </source>
</evidence>
<dbReference type="RefSeq" id="WP_207683125.1">
    <property type="nucleotide sequence ID" value="NZ_CP061800.1"/>
</dbReference>
<evidence type="ECO:0000313" key="5">
    <source>
        <dbReference type="EMBL" id="QTA88291.1"/>
    </source>
</evidence>
<evidence type="ECO:0000259" key="4">
    <source>
        <dbReference type="Pfam" id="PF13458"/>
    </source>
</evidence>
<dbReference type="InterPro" id="IPR051010">
    <property type="entry name" value="BCAA_transport"/>
</dbReference>
<feature type="chain" id="PRO_5037929883" evidence="3">
    <location>
        <begin position="22"/>
        <end position="421"/>
    </location>
</feature>
<dbReference type="AlphaFoldDB" id="A0A975BMK5"/>
<evidence type="ECO:0000256" key="2">
    <source>
        <dbReference type="ARBA" id="ARBA00022729"/>
    </source>
</evidence>
<comment type="similarity">
    <text evidence="1">Belongs to the leucine-binding protein family.</text>
</comment>
<dbReference type="PANTHER" id="PTHR30483:SF6">
    <property type="entry name" value="PERIPLASMIC BINDING PROTEIN OF ABC TRANSPORTER FOR NATURAL AMINO ACIDS"/>
    <property type="match status" value="1"/>
</dbReference>
<dbReference type="Proteomes" id="UP000663722">
    <property type="component" value="Chromosome"/>
</dbReference>
<feature type="domain" description="Leucine-binding protein" evidence="4">
    <location>
        <begin position="31"/>
        <end position="346"/>
    </location>
</feature>
<accession>A0A975BMK5</accession>
<dbReference type="PANTHER" id="PTHR30483">
    <property type="entry name" value="LEUCINE-SPECIFIC-BINDING PROTEIN"/>
    <property type="match status" value="1"/>
</dbReference>
<dbReference type="Pfam" id="PF13458">
    <property type="entry name" value="Peripla_BP_6"/>
    <property type="match status" value="1"/>
</dbReference>
<gene>
    <name evidence="5" type="ORF">dnm_043340</name>
</gene>
<dbReference type="Gene3D" id="3.40.50.2300">
    <property type="match status" value="2"/>
</dbReference>
<sequence length="421" mass="46675">MWKKTIILWLLAVLFSDFVFADTGSDEKILTLGVSGTFTGALASVGEHVSNGMTDYLNWTANHGGIEFKDPESGKNKRIRIKVISEDNQYNAVKSAMAYARLKSRGVRAIIGFGSTPGEACAALASRDKIPYLSWYAYASPAGFRPSPQYYWTFLPTIAEAATPMIKWFVKKKWHGQGQPKIGIISLNLPSWRVLEKPGLTDAYVESIGGRLAGIEFISPRATDISLPLTRLVFEKNADCLILMGVLSQAVLLAKEMRRMGIDPEKVIVICNISAWDESIFKSVPKAVEGFHGEVHTVSLDKDVPGMRKIKKIAKWAGRTSEELLLNYANGCLGALVLETAIKRALEKNGYEKVIQSGEMIRNELHHFRAFNPSELAPSIEVRNSDKPFFLNYARIVKAKNGKFVDAGDWISVDEIKGTLE</sequence>
<proteinExistence type="inferred from homology"/>
<evidence type="ECO:0000256" key="3">
    <source>
        <dbReference type="SAM" id="SignalP"/>
    </source>
</evidence>
<dbReference type="EMBL" id="CP061800">
    <property type="protein sequence ID" value="QTA88291.1"/>
    <property type="molecule type" value="Genomic_DNA"/>
</dbReference>
<feature type="signal peptide" evidence="3">
    <location>
        <begin position="1"/>
        <end position="21"/>
    </location>
</feature>
<evidence type="ECO:0000256" key="1">
    <source>
        <dbReference type="ARBA" id="ARBA00010062"/>
    </source>
</evidence>
<name>A0A975BMK5_9BACT</name>
<keyword evidence="2 3" id="KW-0732">Signal</keyword>